<comment type="caution">
    <text evidence="1">The sequence shown here is derived from an EMBL/GenBank/DDBJ whole genome shotgun (WGS) entry which is preliminary data.</text>
</comment>
<evidence type="ECO:0000313" key="1">
    <source>
        <dbReference type="EMBL" id="KAI3807166.1"/>
    </source>
</evidence>
<gene>
    <name evidence="1" type="ORF">L1987_23090</name>
</gene>
<dbReference type="Proteomes" id="UP001056120">
    <property type="component" value="Linkage Group LG08"/>
</dbReference>
<dbReference type="EMBL" id="CM042025">
    <property type="protein sequence ID" value="KAI3807166.1"/>
    <property type="molecule type" value="Genomic_DNA"/>
</dbReference>
<protein>
    <submittedName>
        <fullName evidence="1">Uncharacterized protein</fullName>
    </submittedName>
</protein>
<evidence type="ECO:0000313" key="2">
    <source>
        <dbReference type="Proteomes" id="UP001056120"/>
    </source>
</evidence>
<name>A0ACB9II52_9ASTR</name>
<proteinExistence type="predicted"/>
<keyword evidence="2" id="KW-1185">Reference proteome</keyword>
<organism evidence="1 2">
    <name type="scientific">Smallanthus sonchifolius</name>
    <dbReference type="NCBI Taxonomy" id="185202"/>
    <lineage>
        <taxon>Eukaryota</taxon>
        <taxon>Viridiplantae</taxon>
        <taxon>Streptophyta</taxon>
        <taxon>Embryophyta</taxon>
        <taxon>Tracheophyta</taxon>
        <taxon>Spermatophyta</taxon>
        <taxon>Magnoliopsida</taxon>
        <taxon>eudicotyledons</taxon>
        <taxon>Gunneridae</taxon>
        <taxon>Pentapetalae</taxon>
        <taxon>asterids</taxon>
        <taxon>campanulids</taxon>
        <taxon>Asterales</taxon>
        <taxon>Asteraceae</taxon>
        <taxon>Asteroideae</taxon>
        <taxon>Heliantheae alliance</taxon>
        <taxon>Millerieae</taxon>
        <taxon>Smallanthus</taxon>
    </lineage>
</organism>
<reference evidence="1 2" key="2">
    <citation type="journal article" date="2022" name="Mol. Ecol. Resour.">
        <title>The genomes of chicory, endive, great burdock and yacon provide insights into Asteraceae paleo-polyploidization history and plant inulin production.</title>
        <authorList>
            <person name="Fan W."/>
            <person name="Wang S."/>
            <person name="Wang H."/>
            <person name="Wang A."/>
            <person name="Jiang F."/>
            <person name="Liu H."/>
            <person name="Zhao H."/>
            <person name="Xu D."/>
            <person name="Zhang Y."/>
        </authorList>
    </citation>
    <scope>NUCLEOTIDE SEQUENCE [LARGE SCALE GENOMIC DNA]</scope>
    <source>
        <strain evidence="2">cv. Yunnan</strain>
        <tissue evidence="1">Leaves</tissue>
    </source>
</reference>
<accession>A0ACB9II52</accession>
<sequence length="451" mass="50543">MKGRELLYTGRIPNASYILRSLKQQYCGRIPNASMRLVGLTNLNLSRNFLKGQIPMIIGYLKNLESLDLSMNKMCGRIPQSLTSLNFLIATYNHVGEDECQDDTEGLWFYGGIGLGFIVEFMGLLGNLHFIRRWRVAYLEMLEKVYGWLMVLILVNLKEEYFRIRGGRGLEFFCKPVVTATSNAGEVQGPIVVDELVPNNPDSAAPVLSGSNLVLVALSSGSYGEDSKPISSVFKKRYRDDSSSSIPSRRMTLKFRLRSTIHKSIDQFKSVKGYVSEALPLPVFLPFLPSQSDPPSLSSGDHPFPGFNDLSLDANPIKQVIGELICPSFPKGSGDHSLKGSPPLAPKFCGEGSGKASLTMDSDEEPLLYSDDFLPLSAEEKKELHHAIPDKDLLYHRALRFKSLGGRYCVFLYDGFVKGHEVYHRLIWFEKAFMKRARRAPRLKDELVQMG</sequence>
<reference evidence="2" key="1">
    <citation type="journal article" date="2022" name="Mol. Ecol. Resour.">
        <title>The genomes of chicory, endive, great burdock and yacon provide insights into Asteraceae palaeo-polyploidization history and plant inulin production.</title>
        <authorList>
            <person name="Fan W."/>
            <person name="Wang S."/>
            <person name="Wang H."/>
            <person name="Wang A."/>
            <person name="Jiang F."/>
            <person name="Liu H."/>
            <person name="Zhao H."/>
            <person name="Xu D."/>
            <person name="Zhang Y."/>
        </authorList>
    </citation>
    <scope>NUCLEOTIDE SEQUENCE [LARGE SCALE GENOMIC DNA]</scope>
    <source>
        <strain evidence="2">cv. Yunnan</strain>
    </source>
</reference>